<proteinExistence type="predicted"/>
<organism evidence="1 2">
    <name type="scientific">Violaceomyces palustris</name>
    <dbReference type="NCBI Taxonomy" id="1673888"/>
    <lineage>
        <taxon>Eukaryota</taxon>
        <taxon>Fungi</taxon>
        <taxon>Dikarya</taxon>
        <taxon>Basidiomycota</taxon>
        <taxon>Ustilaginomycotina</taxon>
        <taxon>Ustilaginomycetes</taxon>
        <taxon>Violaceomycetales</taxon>
        <taxon>Violaceomycetaceae</taxon>
        <taxon>Violaceomyces</taxon>
    </lineage>
</organism>
<dbReference type="Proteomes" id="UP000245626">
    <property type="component" value="Unassembled WGS sequence"/>
</dbReference>
<sequence length="554" mass="61318">MSGTTFQTWQEAAKTKRDQRDSLIPKEYLLDDKSLPPLDQLQVVDFPSRSGKLSQLEIEITEEDDVSVILGKISKGVWKATQVLEAFIKRTCIAHQLVNPLTEIHFEEAREQAKSLDEYFERTGKTFGPLHGLPISLKDQFSFKGEDTTIGYVSYIGRKAPKDAVLVDLIKKAGGVPFVRTNLPQTLMHGESFNEIFGTTLNPHNRLLTPGGSSGGEGALVAIKGSPIGIGTDVGGSIRMPAAFCGLFGLKPSYNRLPYEGAVNSMEGQESVPSTLGPLTRTLSGLVEFTKAILGQKPWLYDPLVPEIEWNESKYQEVKNRKLTIGIMWDDGIARPYPPYVRALKEAKEALTASGHEVIDFKPYKHAEGFAILGAIFAADGGEDIKRAIEPLQEPLGPSVSGIGKDAISVYEYWQLSKRKVAYRKEYLDHWNRTSESTSHGRPIDAILCPGSIYTAQPLGSEIYVSYTGQWNLLDYSVGVLPVTQVDPKLDPKPETLPEPLSEIDEKFYKKYDPTAIVGAPVGLQVVGRRYQEEAVLGMTSVVHEAIQEHRRRT</sequence>
<gene>
    <name evidence="1" type="ORF">IE53DRAFT_385337</name>
</gene>
<evidence type="ECO:0000313" key="1">
    <source>
        <dbReference type="EMBL" id="PWN52251.1"/>
    </source>
</evidence>
<accession>A0ACD0P2K0</accession>
<reference evidence="1 2" key="1">
    <citation type="journal article" date="2018" name="Mol. Biol. Evol.">
        <title>Broad Genomic Sampling Reveals a Smut Pathogenic Ancestry of the Fungal Clade Ustilaginomycotina.</title>
        <authorList>
            <person name="Kijpornyongpan T."/>
            <person name="Mondo S.J."/>
            <person name="Barry K."/>
            <person name="Sandor L."/>
            <person name="Lee J."/>
            <person name="Lipzen A."/>
            <person name="Pangilinan J."/>
            <person name="LaButti K."/>
            <person name="Hainaut M."/>
            <person name="Henrissat B."/>
            <person name="Grigoriev I.V."/>
            <person name="Spatafora J.W."/>
            <person name="Aime M.C."/>
        </authorList>
    </citation>
    <scope>NUCLEOTIDE SEQUENCE [LARGE SCALE GENOMIC DNA]</scope>
    <source>
        <strain evidence="1 2">SA 807</strain>
    </source>
</reference>
<name>A0ACD0P2K0_9BASI</name>
<dbReference type="EMBL" id="KZ819788">
    <property type="protein sequence ID" value="PWN52251.1"/>
    <property type="molecule type" value="Genomic_DNA"/>
</dbReference>
<keyword evidence="2" id="KW-1185">Reference proteome</keyword>
<protein>
    <submittedName>
        <fullName evidence="1">Amidase</fullName>
    </submittedName>
</protein>
<evidence type="ECO:0000313" key="2">
    <source>
        <dbReference type="Proteomes" id="UP000245626"/>
    </source>
</evidence>